<feature type="domain" description="CHAD" evidence="2">
    <location>
        <begin position="214"/>
        <end position="489"/>
    </location>
</feature>
<proteinExistence type="predicted"/>
<dbReference type="SUPFAM" id="SSF55154">
    <property type="entry name" value="CYTH-like phosphatases"/>
    <property type="match status" value="1"/>
</dbReference>
<dbReference type="PROSITE" id="PS51708">
    <property type="entry name" value="CHAD"/>
    <property type="match status" value="1"/>
</dbReference>
<dbReference type="CDD" id="cd07756">
    <property type="entry name" value="CYTH-like_Pase_CHAD"/>
    <property type="match status" value="1"/>
</dbReference>
<dbReference type="Pfam" id="PF01928">
    <property type="entry name" value="CYTH"/>
    <property type="match status" value="1"/>
</dbReference>
<dbReference type="Pfam" id="PF05235">
    <property type="entry name" value="CHAD"/>
    <property type="match status" value="1"/>
</dbReference>
<feature type="domain" description="CYTH" evidence="1">
    <location>
        <begin position="2"/>
        <end position="199"/>
    </location>
</feature>
<protein>
    <submittedName>
        <fullName evidence="3">CYTH and CHAD domain-containing protein</fullName>
    </submittedName>
</protein>
<evidence type="ECO:0000259" key="2">
    <source>
        <dbReference type="PROSITE" id="PS51708"/>
    </source>
</evidence>
<dbReference type="InterPro" id="IPR038186">
    <property type="entry name" value="CHAD_dom_sf"/>
</dbReference>
<dbReference type="OrthoDB" id="3034217at2"/>
<evidence type="ECO:0000313" key="4">
    <source>
        <dbReference type="Proteomes" id="UP000295443"/>
    </source>
</evidence>
<dbReference type="SMART" id="SM00880">
    <property type="entry name" value="CHAD"/>
    <property type="match status" value="1"/>
</dbReference>
<dbReference type="EMBL" id="SJZB01000017">
    <property type="protein sequence ID" value="TCJ16515.1"/>
    <property type="molecule type" value="Genomic_DNA"/>
</dbReference>
<organism evidence="3 4">
    <name type="scientific">Parasulfuritortus cantonensis</name>
    <dbReference type="NCBI Taxonomy" id="2528202"/>
    <lineage>
        <taxon>Bacteria</taxon>
        <taxon>Pseudomonadati</taxon>
        <taxon>Pseudomonadota</taxon>
        <taxon>Betaproteobacteria</taxon>
        <taxon>Nitrosomonadales</taxon>
        <taxon>Thiobacillaceae</taxon>
        <taxon>Parasulfuritortus</taxon>
    </lineage>
</organism>
<reference evidence="3 4" key="1">
    <citation type="submission" date="2019-03" db="EMBL/GenBank/DDBJ databases">
        <title>Genome sequence of Thiobacillaceae bacterium LSR1, a sulfur-oxidizing bacterium isolated from freshwater sediment.</title>
        <authorList>
            <person name="Li S."/>
        </authorList>
    </citation>
    <scope>NUCLEOTIDE SEQUENCE [LARGE SCALE GENOMIC DNA]</scope>
    <source>
        <strain evidence="3 4">LSR1</strain>
    </source>
</reference>
<dbReference type="Gene3D" id="2.40.320.10">
    <property type="entry name" value="Hypothetical Protein Pfu-838710-001"/>
    <property type="match status" value="1"/>
</dbReference>
<comment type="caution">
    <text evidence="3">The sequence shown here is derived from an EMBL/GenBank/DDBJ whole genome shotgun (WGS) entry which is preliminary data.</text>
</comment>
<dbReference type="InterPro" id="IPR023577">
    <property type="entry name" value="CYTH_domain"/>
</dbReference>
<dbReference type="PANTHER" id="PTHR39569:SF1">
    <property type="entry name" value="INORGANIC TRIPHOSPHATASE"/>
    <property type="match status" value="1"/>
</dbReference>
<evidence type="ECO:0000259" key="1">
    <source>
        <dbReference type="PROSITE" id="PS51707"/>
    </source>
</evidence>
<accession>A0A4R1BGY6</accession>
<sequence>MSIEIELKLAIAPRAVAGLRRHALLSGVPVRRDKLYGIYFDTPDFQLSRNRGAFRLRREGYHWVQTVKLDRGSVGGLSMRPEYEVRLAGKQPDFALLPEAARAAITPEVEARLAPVFVTDFQRTIWHIERPAGTVEVALDLGHIRAGAADLPVAEVELELKAGTGAVLFEIARELLAGVAMVPEYRSKALRGYGLVGAWQEMPAKAEAVALSRRLPAQEAWRRVLLSALDQLGRNLPGLIAGDDPEYLHQARVAVRRLRTMLGLGRSLGLEHDDWVADLRWFMAELSPARDWDVFVIETLAGVGAELPEPERLDDLRARAGRARAAAGKRARAAAGDRRLTGLVLAMGAALLEPRTDGPDLDQWAGQVLDRRLRKFRRLAGDFGRLDAAGRHQTRIAAKRLRYAGEAFAALSGKKAVRYLAGVAALQDGLGAVNDAAVAHRLLAALNRDGRDAYAVGLVEGFLAARAAARLAGVAAQVAGIAAVKPYWR</sequence>
<dbReference type="GO" id="GO:0050355">
    <property type="term" value="F:inorganic triphosphate phosphatase activity"/>
    <property type="evidence" value="ECO:0007669"/>
    <property type="project" value="InterPro"/>
</dbReference>
<dbReference type="PROSITE" id="PS51707">
    <property type="entry name" value="CYTH"/>
    <property type="match status" value="1"/>
</dbReference>
<keyword evidence="4" id="KW-1185">Reference proteome</keyword>
<dbReference type="InterPro" id="IPR007899">
    <property type="entry name" value="CHAD_dom"/>
</dbReference>
<dbReference type="Proteomes" id="UP000295443">
    <property type="component" value="Unassembled WGS sequence"/>
</dbReference>
<dbReference type="Gene3D" id="1.40.20.10">
    <property type="entry name" value="CHAD domain"/>
    <property type="match status" value="1"/>
</dbReference>
<gene>
    <name evidence="3" type="ORF">EZJ19_04860</name>
</gene>
<dbReference type="InterPro" id="IPR039013">
    <property type="entry name" value="YgiF"/>
</dbReference>
<dbReference type="PANTHER" id="PTHR39569">
    <property type="entry name" value="INORGANIC TRIPHOSPHATASE"/>
    <property type="match status" value="1"/>
</dbReference>
<dbReference type="GO" id="GO:0046872">
    <property type="term" value="F:metal ion binding"/>
    <property type="evidence" value="ECO:0007669"/>
    <property type="project" value="TreeGrafter"/>
</dbReference>
<dbReference type="AlphaFoldDB" id="A0A4R1BGY6"/>
<name>A0A4R1BGY6_9PROT</name>
<dbReference type="RefSeq" id="WP_131445168.1">
    <property type="nucleotide sequence ID" value="NZ_SJZB01000017.1"/>
</dbReference>
<dbReference type="SMART" id="SM01118">
    <property type="entry name" value="CYTH"/>
    <property type="match status" value="1"/>
</dbReference>
<evidence type="ECO:0000313" key="3">
    <source>
        <dbReference type="EMBL" id="TCJ16515.1"/>
    </source>
</evidence>
<dbReference type="InterPro" id="IPR033469">
    <property type="entry name" value="CYTH-like_dom_sf"/>
</dbReference>